<evidence type="ECO:0008006" key="4">
    <source>
        <dbReference type="Google" id="ProtNLM"/>
    </source>
</evidence>
<dbReference type="PANTHER" id="PTHR15410">
    <property type="entry name" value="HIRA-INTERACTING PROTEIN 3"/>
    <property type="match status" value="1"/>
</dbReference>
<dbReference type="STRING" id="268505.A0A2A9P847"/>
<dbReference type="InterPro" id="IPR037647">
    <property type="entry name" value="HIRIP3"/>
</dbReference>
<comment type="caution">
    <text evidence="2">The sequence shown here is derived from an EMBL/GenBank/DDBJ whole genome shotgun (WGS) entry which is preliminary data.</text>
</comment>
<reference evidence="2 3" key="1">
    <citation type="journal article" date="2015" name="BMC Genomics">
        <title>Gene expression during zombie ant biting behavior reflects the complexity underlying fungal parasitic behavioral manipulation.</title>
        <authorList>
            <person name="de Bekker C."/>
            <person name="Ohm R.A."/>
            <person name="Loreto R.G."/>
            <person name="Sebastian A."/>
            <person name="Albert I."/>
            <person name="Merrow M."/>
            <person name="Brachmann A."/>
            <person name="Hughes D.P."/>
        </authorList>
    </citation>
    <scope>NUCLEOTIDE SEQUENCE [LARGE SCALE GENOMIC DNA]</scope>
    <source>
        <strain evidence="2 3">SC16a</strain>
    </source>
</reference>
<evidence type="ECO:0000313" key="3">
    <source>
        <dbReference type="Proteomes" id="UP000037136"/>
    </source>
</evidence>
<name>A0A2A9P847_OPHUN</name>
<feature type="compositionally biased region" description="Low complexity" evidence="1">
    <location>
        <begin position="242"/>
        <end position="253"/>
    </location>
</feature>
<sequence>MPPSAKELEKALIDGTCQVYSTDPDVITVNRVRRHVEQKLDLEEDFFGGDEWKHKSKTLIKEYVDKLLEGWKPETKGRLKRPSSEPPSPPTKRQKRSKPAKREKSRAGNAGRGHQALKAAACLKSKATISDDEVEAVKSPPPNKKRKLKAQNEAEDNAKDANKQLGPDHGDLPEAPVKSHPESDEEKPLVQEKVEDDANVNEPLKDGEVKPVIDEEEEYSDVIDEPPKPKPRSKNGKDVPKVAKSAPKKVSASTADDGPEAEVKRLQSQLVKCGIRKLWHNELKKHGDDARAKVRHLKKMLAEIGMDGRFSEAKAREIKETRELMAEAEAAQQMNQLWGLSSSGRASRSKSKPTKAEESEIAASNGGGGGSDDDDEESNSFAARRRRAQADLAFLGDDSDSD</sequence>
<evidence type="ECO:0000256" key="1">
    <source>
        <dbReference type="SAM" id="MobiDB-lite"/>
    </source>
</evidence>
<feature type="compositionally biased region" description="Basic and acidic residues" evidence="1">
    <location>
        <begin position="203"/>
        <end position="213"/>
    </location>
</feature>
<organism evidence="2 3">
    <name type="scientific">Ophiocordyceps unilateralis</name>
    <name type="common">Zombie-ant fungus</name>
    <name type="synonym">Torrubia unilateralis</name>
    <dbReference type="NCBI Taxonomy" id="268505"/>
    <lineage>
        <taxon>Eukaryota</taxon>
        <taxon>Fungi</taxon>
        <taxon>Dikarya</taxon>
        <taxon>Ascomycota</taxon>
        <taxon>Pezizomycotina</taxon>
        <taxon>Sordariomycetes</taxon>
        <taxon>Hypocreomycetidae</taxon>
        <taxon>Hypocreales</taxon>
        <taxon>Ophiocordycipitaceae</taxon>
        <taxon>Ophiocordyceps</taxon>
    </lineage>
</organism>
<gene>
    <name evidence="2" type="ORF">XA68_14695</name>
</gene>
<evidence type="ECO:0000313" key="2">
    <source>
        <dbReference type="EMBL" id="PFH57685.1"/>
    </source>
</evidence>
<dbReference type="Proteomes" id="UP000037136">
    <property type="component" value="Unassembled WGS sequence"/>
</dbReference>
<dbReference type="AlphaFoldDB" id="A0A2A9P847"/>
<protein>
    <recommendedName>
        <fullName evidence="4">Transcriptional regulator</fullName>
    </recommendedName>
</protein>
<feature type="region of interest" description="Disordered" evidence="1">
    <location>
        <begin position="335"/>
        <end position="402"/>
    </location>
</feature>
<accession>A0A2A9P847</accession>
<keyword evidence="3" id="KW-1185">Reference proteome</keyword>
<feature type="compositionally biased region" description="Acidic residues" evidence="1">
    <location>
        <begin position="214"/>
        <end position="224"/>
    </location>
</feature>
<feature type="compositionally biased region" description="Low complexity" evidence="1">
    <location>
        <begin position="116"/>
        <end position="127"/>
    </location>
</feature>
<reference evidence="2 3" key="2">
    <citation type="journal article" date="2017" name="Sci. Rep.">
        <title>Ant-infecting Ophiocordyceps genomes reveal a high diversity of potential behavioral manipulation genes and a possible major role for enterotoxins.</title>
        <authorList>
            <person name="de Bekker C."/>
            <person name="Ohm R.A."/>
            <person name="Evans H.C."/>
            <person name="Brachmann A."/>
            <person name="Hughes D.P."/>
        </authorList>
    </citation>
    <scope>NUCLEOTIDE SEQUENCE [LARGE SCALE GENOMIC DNA]</scope>
    <source>
        <strain evidence="2 3">SC16a</strain>
    </source>
</reference>
<feature type="compositionally biased region" description="Basic and acidic residues" evidence="1">
    <location>
        <begin position="150"/>
        <end position="193"/>
    </location>
</feature>
<proteinExistence type="predicted"/>
<dbReference type="GO" id="GO:0005634">
    <property type="term" value="C:nucleus"/>
    <property type="evidence" value="ECO:0007669"/>
    <property type="project" value="TreeGrafter"/>
</dbReference>
<dbReference type="OrthoDB" id="552755at2759"/>
<dbReference type="PANTHER" id="PTHR15410:SF2">
    <property type="entry name" value="HIRA-INTERACTING PROTEIN 3"/>
    <property type="match status" value="1"/>
</dbReference>
<dbReference type="EMBL" id="LAZP02000377">
    <property type="protein sequence ID" value="PFH57685.1"/>
    <property type="molecule type" value="Genomic_DNA"/>
</dbReference>
<feature type="region of interest" description="Disordered" evidence="1">
    <location>
        <begin position="71"/>
        <end position="263"/>
    </location>
</feature>